<reference evidence="2 3" key="1">
    <citation type="submission" date="2015-01" db="EMBL/GenBank/DDBJ databases">
        <title>Genome of allotetraploid Gossypium barbadense reveals genomic plasticity and fiber elongation in cotton evolution.</title>
        <authorList>
            <person name="Chen X."/>
            <person name="Liu X."/>
            <person name="Zhao B."/>
            <person name="Zheng H."/>
            <person name="Hu Y."/>
            <person name="Lu G."/>
            <person name="Yang C."/>
            <person name="Chen J."/>
            <person name="Shan C."/>
            <person name="Zhang L."/>
            <person name="Zhou Y."/>
            <person name="Wang L."/>
            <person name="Guo W."/>
            <person name="Bai Y."/>
            <person name="Ruan J."/>
            <person name="Shangguan X."/>
            <person name="Mao Y."/>
            <person name="Jiang J."/>
            <person name="Zhu Y."/>
            <person name="Lei J."/>
            <person name="Kang H."/>
            <person name="Chen S."/>
            <person name="He X."/>
            <person name="Wang R."/>
            <person name="Wang Y."/>
            <person name="Chen J."/>
            <person name="Wang L."/>
            <person name="Yu S."/>
            <person name="Wang B."/>
            <person name="Wei J."/>
            <person name="Song S."/>
            <person name="Lu X."/>
            <person name="Gao Z."/>
            <person name="Gu W."/>
            <person name="Deng X."/>
            <person name="Ma D."/>
            <person name="Wang S."/>
            <person name="Liang W."/>
            <person name="Fang L."/>
            <person name="Cai C."/>
            <person name="Zhu X."/>
            <person name="Zhou B."/>
            <person name="Zhang Y."/>
            <person name="Chen Z."/>
            <person name="Xu S."/>
            <person name="Zhu R."/>
            <person name="Wang S."/>
            <person name="Zhang T."/>
            <person name="Zhao G."/>
        </authorList>
    </citation>
    <scope>NUCLEOTIDE SEQUENCE [LARGE SCALE GENOMIC DNA]</scope>
    <source>
        <strain evidence="3">cv. Xinhai21</strain>
        <tissue evidence="2">Leaf</tissue>
    </source>
</reference>
<feature type="compositionally biased region" description="Basic residues" evidence="1">
    <location>
        <begin position="186"/>
        <end position="197"/>
    </location>
</feature>
<evidence type="ECO:0000256" key="1">
    <source>
        <dbReference type="SAM" id="MobiDB-lite"/>
    </source>
</evidence>
<dbReference type="Proteomes" id="UP000239757">
    <property type="component" value="Unassembled WGS sequence"/>
</dbReference>
<accession>A0A2P5XIL4</accession>
<dbReference type="EMBL" id="KZ664791">
    <property type="protein sequence ID" value="PPS03198.1"/>
    <property type="molecule type" value="Genomic_DNA"/>
</dbReference>
<sequence length="206" mass="23011">MWCNLLYRKHVRRAHMILVQVGDKLLLDAADPRIATPKPNGAIPLTILSIFPYGTVEVIHPKFGTFKSLNTGFPEPHGQAHGCVVGRARTMGGNTVMRYDSVKTEKECFPNTGFDNLPRLCAMAMGNPAKLKRACDTPLPTDRGRACQNNKGVRLHTRAWEKRTKDDTAVQHHRVHQCAQFRKPRNTRAGTRTHGRASRPCAPISL</sequence>
<feature type="region of interest" description="Disordered" evidence="1">
    <location>
        <begin position="186"/>
        <end position="206"/>
    </location>
</feature>
<proteinExistence type="predicted"/>
<dbReference type="AlphaFoldDB" id="A0A2P5XIL4"/>
<gene>
    <name evidence="2" type="ORF">GOBAR_AA17464</name>
</gene>
<evidence type="ECO:0000313" key="3">
    <source>
        <dbReference type="Proteomes" id="UP000239757"/>
    </source>
</evidence>
<name>A0A2P5XIL4_GOSBA</name>
<protein>
    <submittedName>
        <fullName evidence="2">Uncharacterized protein</fullName>
    </submittedName>
</protein>
<evidence type="ECO:0000313" key="2">
    <source>
        <dbReference type="EMBL" id="PPS03198.1"/>
    </source>
</evidence>
<dbReference type="OrthoDB" id="1725265at2759"/>
<organism evidence="2 3">
    <name type="scientific">Gossypium barbadense</name>
    <name type="common">Sea Island cotton</name>
    <name type="synonym">Hibiscus barbadensis</name>
    <dbReference type="NCBI Taxonomy" id="3634"/>
    <lineage>
        <taxon>Eukaryota</taxon>
        <taxon>Viridiplantae</taxon>
        <taxon>Streptophyta</taxon>
        <taxon>Embryophyta</taxon>
        <taxon>Tracheophyta</taxon>
        <taxon>Spermatophyta</taxon>
        <taxon>Magnoliopsida</taxon>
        <taxon>eudicotyledons</taxon>
        <taxon>Gunneridae</taxon>
        <taxon>Pentapetalae</taxon>
        <taxon>rosids</taxon>
        <taxon>malvids</taxon>
        <taxon>Malvales</taxon>
        <taxon>Malvaceae</taxon>
        <taxon>Malvoideae</taxon>
        <taxon>Gossypium</taxon>
    </lineage>
</organism>